<comment type="caution">
    <text evidence="4">The sequence shown here is derived from an EMBL/GenBank/DDBJ whole genome shotgun (WGS) entry which is preliminary data.</text>
</comment>
<evidence type="ECO:0000256" key="2">
    <source>
        <dbReference type="ARBA" id="ARBA00022803"/>
    </source>
</evidence>
<reference evidence="4 5" key="1">
    <citation type="submission" date="2020-06" db="EMBL/GenBank/DDBJ databases">
        <title>Transcriptomic and genomic resources for Thalictrum thalictroides and T. hernandezii: Facilitating candidate gene discovery in an emerging model plant lineage.</title>
        <authorList>
            <person name="Arias T."/>
            <person name="Riano-Pachon D.M."/>
            <person name="Di Stilio V.S."/>
        </authorList>
    </citation>
    <scope>NUCLEOTIDE SEQUENCE [LARGE SCALE GENOMIC DNA]</scope>
    <source>
        <strain evidence="5">cv. WT478/WT964</strain>
        <tissue evidence="4">Leaves</tissue>
    </source>
</reference>
<keyword evidence="1" id="KW-0677">Repeat</keyword>
<gene>
    <name evidence="4" type="ORF">FRX31_003326</name>
</gene>
<feature type="domain" description="PB1" evidence="3">
    <location>
        <begin position="57"/>
        <end position="102"/>
    </location>
</feature>
<protein>
    <submittedName>
        <fullName evidence="4">Phox4</fullName>
    </submittedName>
</protein>
<dbReference type="EMBL" id="JABWDY010001876">
    <property type="protein sequence ID" value="KAF5207083.1"/>
    <property type="molecule type" value="Genomic_DNA"/>
</dbReference>
<dbReference type="SUPFAM" id="SSF54277">
    <property type="entry name" value="CAD &amp; PB1 domains"/>
    <property type="match status" value="1"/>
</dbReference>
<dbReference type="OrthoDB" id="1718322at2759"/>
<dbReference type="PANTHER" id="PTHR46183:SF4">
    <property type="entry name" value="PROTEIN PHOX4"/>
    <property type="match status" value="1"/>
</dbReference>
<organism evidence="4 5">
    <name type="scientific">Thalictrum thalictroides</name>
    <name type="common">Rue-anemone</name>
    <name type="synonym">Anemone thalictroides</name>
    <dbReference type="NCBI Taxonomy" id="46969"/>
    <lineage>
        <taxon>Eukaryota</taxon>
        <taxon>Viridiplantae</taxon>
        <taxon>Streptophyta</taxon>
        <taxon>Embryophyta</taxon>
        <taxon>Tracheophyta</taxon>
        <taxon>Spermatophyta</taxon>
        <taxon>Magnoliopsida</taxon>
        <taxon>Ranunculales</taxon>
        <taxon>Ranunculaceae</taxon>
        <taxon>Thalictroideae</taxon>
        <taxon>Thalictrum</taxon>
    </lineage>
</organism>
<keyword evidence="5" id="KW-1185">Reference proteome</keyword>
<dbReference type="PANTHER" id="PTHR46183">
    <property type="entry name" value="PROTEIN CLMP1"/>
    <property type="match status" value="1"/>
</dbReference>
<dbReference type="InterPro" id="IPR000270">
    <property type="entry name" value="PB1_dom"/>
</dbReference>
<evidence type="ECO:0000313" key="4">
    <source>
        <dbReference type="EMBL" id="KAF5207083.1"/>
    </source>
</evidence>
<keyword evidence="2" id="KW-0802">TPR repeat</keyword>
<evidence type="ECO:0000256" key="1">
    <source>
        <dbReference type="ARBA" id="ARBA00022737"/>
    </source>
</evidence>
<evidence type="ECO:0000259" key="3">
    <source>
        <dbReference type="Pfam" id="PF00564"/>
    </source>
</evidence>
<proteinExistence type="predicted"/>
<evidence type="ECO:0000313" key="5">
    <source>
        <dbReference type="Proteomes" id="UP000554482"/>
    </source>
</evidence>
<dbReference type="InterPro" id="IPR044517">
    <property type="entry name" value="PHOX1-4"/>
</dbReference>
<dbReference type="Proteomes" id="UP000554482">
    <property type="component" value="Unassembled WGS sequence"/>
</dbReference>
<accession>A0A7J6XC64</accession>
<sequence>MVREKTRKKKSNKAVEKKVEDNVMMEDIMDKVVVEENLDKVEEDPNQVKEEEATIFVKLVFGEDIRCAQLPPHCSIQKLIETVKNRHPSLKAFLIKYKDREDANQVQEPLRVGVENELKAQKLEINKNNVFENGNMVFQRMVKTQRMGHYKLTTGSSNLLGVFKNHVGFNSDAYLDLHEHGMKLYSDGMEDTVTCEEADDLFDITAEKFQEMAALALFN</sequence>
<name>A0A7J6XC64_THATH</name>
<dbReference type="AlphaFoldDB" id="A0A7J6XC64"/>
<dbReference type="Pfam" id="PF00564">
    <property type="entry name" value="PB1"/>
    <property type="match status" value="1"/>
</dbReference>